<reference evidence="4" key="1">
    <citation type="submission" date="2017-07" db="EMBL/GenBank/DDBJ databases">
        <title>Taro Niue Genome Assembly and Annotation.</title>
        <authorList>
            <person name="Atibalentja N."/>
            <person name="Keating K."/>
            <person name="Fields C.J."/>
        </authorList>
    </citation>
    <scope>NUCLEOTIDE SEQUENCE</scope>
    <source>
        <strain evidence="4">Niue_2</strain>
        <tissue evidence="4">Leaf</tissue>
    </source>
</reference>
<comment type="caution">
    <text evidence="4">The sequence shown here is derived from an EMBL/GenBank/DDBJ whole genome shotgun (WGS) entry which is preliminary data.</text>
</comment>
<evidence type="ECO:0000259" key="3">
    <source>
        <dbReference type="PROSITE" id="PS51671"/>
    </source>
</evidence>
<dbReference type="CDD" id="cd04897">
    <property type="entry name" value="ACT_ACR_3"/>
    <property type="match status" value="1"/>
</dbReference>
<evidence type="ECO:0000313" key="5">
    <source>
        <dbReference type="Proteomes" id="UP000652761"/>
    </source>
</evidence>
<dbReference type="Gene3D" id="3.30.70.260">
    <property type="match status" value="1"/>
</dbReference>
<feature type="domain" description="ACT" evidence="3">
    <location>
        <begin position="400"/>
        <end position="482"/>
    </location>
</feature>
<dbReference type="SUPFAM" id="SSF55021">
    <property type="entry name" value="ACT-like"/>
    <property type="match status" value="3"/>
</dbReference>
<evidence type="ECO:0000256" key="2">
    <source>
        <dbReference type="RuleBase" id="RU369043"/>
    </source>
</evidence>
<dbReference type="EMBL" id="NMUH01002621">
    <property type="protein sequence ID" value="MQM01108.1"/>
    <property type="molecule type" value="Genomic_DNA"/>
</dbReference>
<dbReference type="OrthoDB" id="2019938at2759"/>
<dbReference type="Pfam" id="PF01842">
    <property type="entry name" value="ACT"/>
    <property type="match status" value="1"/>
</dbReference>
<evidence type="ECO:0000256" key="1">
    <source>
        <dbReference type="ARBA" id="ARBA00022737"/>
    </source>
</evidence>
<accession>A0A843W2K5</accession>
<organism evidence="4 5">
    <name type="scientific">Colocasia esculenta</name>
    <name type="common">Wild taro</name>
    <name type="synonym">Arum esculentum</name>
    <dbReference type="NCBI Taxonomy" id="4460"/>
    <lineage>
        <taxon>Eukaryota</taxon>
        <taxon>Viridiplantae</taxon>
        <taxon>Streptophyta</taxon>
        <taxon>Embryophyta</taxon>
        <taxon>Tracheophyta</taxon>
        <taxon>Spermatophyta</taxon>
        <taxon>Magnoliopsida</taxon>
        <taxon>Liliopsida</taxon>
        <taxon>Araceae</taxon>
        <taxon>Aroideae</taxon>
        <taxon>Colocasieae</taxon>
        <taxon>Colocasia</taxon>
    </lineage>
</organism>
<keyword evidence="5" id="KW-1185">Reference proteome</keyword>
<dbReference type="AlphaFoldDB" id="A0A843W2K5"/>
<gene>
    <name evidence="4" type="ORF">Taro_033858</name>
</gene>
<dbReference type="InterPro" id="IPR040217">
    <property type="entry name" value="ACR1-12"/>
</dbReference>
<comment type="function">
    <text evidence="2">Binds amino acids.</text>
</comment>
<dbReference type="Proteomes" id="UP000652761">
    <property type="component" value="Unassembled WGS sequence"/>
</dbReference>
<keyword evidence="1 2" id="KW-0677">Repeat</keyword>
<sequence length="527" mass="58516">MERHYGYGEYRPYFDPEYDSLTERINPPSVCVDNESCDNCTLVKVDSANKHGILLEMVQVLTDLDLVISKSNISSDGRWFMDGTSLYPVHTHAALIRHVSIPLAFRRYSLLSSLVMFHVTDQFGRKLSDGSLISYIEQSLISGRARSGARPVKTCLGRTVVPRDAMVASPSSEHTAIELTGADRPGLLSELLAVLVEHDYSVVSAQAWTLDSRAACIVYIGEHPTGGAVHGKRLAELEEKLDHVVAAHHSPCERWQVRVHAVVSAASQIHTERRLHQMMHEDMKLEEREEAEEEAGRKNRAAAQKMAAKVSIDGSTEKGYSVVSIRSKDRPKLLFDTVCTLTDMNYVVFHATVSSQGALAVQEYFIRRMDGHPLDSEAERRRVSRCLVAAIERRVSHGLRLNVCTHNRVGLLSDVTRVFREHGLSVTGAEIGARGEKGERAEGTFYVAEASGAEVDDRTVDSVREHVGGTVALEVDNSPCWPLPRRNSEPALGRRGPNTEERARFSLGNLFRSHFGRLSHNFGSIKS</sequence>
<dbReference type="GO" id="GO:0016597">
    <property type="term" value="F:amino acid binding"/>
    <property type="evidence" value="ECO:0007669"/>
    <property type="project" value="UniProtKB-UniRule"/>
</dbReference>
<dbReference type="InterPro" id="IPR002912">
    <property type="entry name" value="ACT_dom"/>
</dbReference>
<dbReference type="PANTHER" id="PTHR31096">
    <property type="entry name" value="ACT DOMAIN-CONTAINING PROTEIN ACR4-RELATED"/>
    <property type="match status" value="1"/>
</dbReference>
<proteinExistence type="predicted"/>
<dbReference type="InterPro" id="IPR045865">
    <property type="entry name" value="ACT-like_dom_sf"/>
</dbReference>
<evidence type="ECO:0000313" key="4">
    <source>
        <dbReference type="EMBL" id="MQM01108.1"/>
    </source>
</evidence>
<feature type="domain" description="ACT" evidence="3">
    <location>
        <begin position="176"/>
        <end position="248"/>
    </location>
</feature>
<name>A0A843W2K5_COLES</name>
<dbReference type="PANTHER" id="PTHR31096:SF7">
    <property type="entry name" value="ACT DOMAIN-CONTAINING PROTEIN ACR1"/>
    <property type="match status" value="1"/>
</dbReference>
<protein>
    <recommendedName>
        <fullName evidence="2">ACT domain-containing protein ACR</fullName>
    </recommendedName>
    <alternativeName>
        <fullName evidence="2">Protein ACT DOMAIN REPEATS</fullName>
    </alternativeName>
</protein>
<dbReference type="PROSITE" id="PS51671">
    <property type="entry name" value="ACT"/>
    <property type="match status" value="2"/>
</dbReference>